<evidence type="ECO:0000256" key="6">
    <source>
        <dbReference type="SAM" id="Phobius"/>
    </source>
</evidence>
<dbReference type="Pfam" id="PF04138">
    <property type="entry name" value="GtrA_DPMS_TM"/>
    <property type="match status" value="1"/>
</dbReference>
<feature type="transmembrane region" description="Helical" evidence="6">
    <location>
        <begin position="38"/>
        <end position="57"/>
    </location>
</feature>
<feature type="transmembrane region" description="Helical" evidence="6">
    <location>
        <begin position="12"/>
        <end position="32"/>
    </location>
</feature>
<dbReference type="InterPro" id="IPR051401">
    <property type="entry name" value="GtrA_CellWall_Glycosyl"/>
</dbReference>
<feature type="transmembrane region" description="Helical" evidence="6">
    <location>
        <begin position="69"/>
        <end position="90"/>
    </location>
</feature>
<keyword evidence="5 6" id="KW-0472">Membrane</keyword>
<name>A0ABZ3ETA5_9FIRM</name>
<dbReference type="InterPro" id="IPR007267">
    <property type="entry name" value="GtrA_DPMS_TM"/>
</dbReference>
<organism evidence="8 9">
    <name type="scientific">Kineothrix sedimenti</name>
    <dbReference type="NCBI Taxonomy" id="3123317"/>
    <lineage>
        <taxon>Bacteria</taxon>
        <taxon>Bacillati</taxon>
        <taxon>Bacillota</taxon>
        <taxon>Clostridia</taxon>
        <taxon>Lachnospirales</taxon>
        <taxon>Lachnospiraceae</taxon>
        <taxon>Kineothrix</taxon>
    </lineage>
</organism>
<evidence type="ECO:0000256" key="4">
    <source>
        <dbReference type="ARBA" id="ARBA00022989"/>
    </source>
</evidence>
<keyword evidence="3 6" id="KW-0812">Transmembrane</keyword>
<evidence type="ECO:0000256" key="3">
    <source>
        <dbReference type="ARBA" id="ARBA00022692"/>
    </source>
</evidence>
<evidence type="ECO:0000313" key="9">
    <source>
        <dbReference type="Proteomes" id="UP001451571"/>
    </source>
</evidence>
<keyword evidence="4 6" id="KW-1133">Transmembrane helix</keyword>
<evidence type="ECO:0000313" key="8">
    <source>
        <dbReference type="EMBL" id="XAH73449.1"/>
    </source>
</evidence>
<protein>
    <submittedName>
        <fullName evidence="8">GtrA family protein</fullName>
    </submittedName>
</protein>
<evidence type="ECO:0000256" key="2">
    <source>
        <dbReference type="ARBA" id="ARBA00009399"/>
    </source>
</evidence>
<comment type="subcellular location">
    <subcellularLocation>
        <location evidence="1">Membrane</location>
        <topology evidence="1">Multi-pass membrane protein</topology>
    </subcellularLocation>
</comment>
<proteinExistence type="inferred from homology"/>
<gene>
    <name evidence="8" type="ORF">V6984_18395</name>
</gene>
<dbReference type="EMBL" id="CP146256">
    <property type="protein sequence ID" value="XAH73449.1"/>
    <property type="molecule type" value="Genomic_DNA"/>
</dbReference>
<comment type="similarity">
    <text evidence="2">Belongs to the GtrA family.</text>
</comment>
<reference evidence="8 9" key="1">
    <citation type="submission" date="2024-02" db="EMBL/GenBank/DDBJ databases">
        <title>Bacterial strain from lacustrine sediment.</title>
        <authorList>
            <person name="Petit C."/>
            <person name="Fadhlaoui K."/>
        </authorList>
    </citation>
    <scope>NUCLEOTIDE SEQUENCE [LARGE SCALE GENOMIC DNA]</scope>
    <source>
        <strain evidence="8 9">IPX-CK</strain>
    </source>
</reference>
<keyword evidence="9" id="KW-1185">Reference proteome</keyword>
<feature type="transmembrane region" description="Helical" evidence="6">
    <location>
        <begin position="110"/>
        <end position="131"/>
    </location>
</feature>
<dbReference type="PANTHER" id="PTHR38459:SF1">
    <property type="entry name" value="PROPHAGE BACTOPRENOL-LINKED GLUCOSE TRANSLOCASE HOMOLOG"/>
    <property type="match status" value="1"/>
</dbReference>
<feature type="domain" description="GtrA/DPMS transmembrane" evidence="7">
    <location>
        <begin position="13"/>
        <end position="132"/>
    </location>
</feature>
<dbReference type="RefSeq" id="WP_342757056.1">
    <property type="nucleotide sequence ID" value="NZ_CP146256.1"/>
</dbReference>
<dbReference type="Proteomes" id="UP001451571">
    <property type="component" value="Chromosome"/>
</dbReference>
<sequence length="149" mass="16942">MNIKKLFDEVLHFGMIGVINTLLGFFLIMVFYNILHLNYWVASATSYVIGSIFSYFANKKLTFKVQESSRAYVIKFALNIVVCYFLAYGIARPLVRSVLSEYSQTIVENVAIVMGTGIFIVLNFIGQKFFVFNNKDKNIDGSQDGMESK</sequence>
<accession>A0ABZ3ETA5</accession>
<evidence type="ECO:0000256" key="5">
    <source>
        <dbReference type="ARBA" id="ARBA00023136"/>
    </source>
</evidence>
<evidence type="ECO:0000256" key="1">
    <source>
        <dbReference type="ARBA" id="ARBA00004141"/>
    </source>
</evidence>
<evidence type="ECO:0000259" key="7">
    <source>
        <dbReference type="Pfam" id="PF04138"/>
    </source>
</evidence>
<dbReference type="PANTHER" id="PTHR38459">
    <property type="entry name" value="PROPHAGE BACTOPRENOL-LINKED GLUCOSE TRANSLOCASE HOMOLOG"/>
    <property type="match status" value="1"/>
</dbReference>